<reference evidence="1 2" key="1">
    <citation type="journal article" date="2021" name="Syst. Appl. Microbiol.">
        <title>Persephonella atlantica sp. nov.: How to adapt to physico-chemical gradients in high temperature hydrothermal habitats.</title>
        <authorList>
            <person name="Francois D.X."/>
            <person name="Godfroy A."/>
            <person name="Mathien C."/>
            <person name="Aube J."/>
            <person name="Cathalot C."/>
            <person name="Lesongeur F."/>
            <person name="L'Haridon S."/>
            <person name="Philippon X."/>
            <person name="Roussel E.G."/>
        </authorList>
    </citation>
    <scope>NUCLEOTIDE SEQUENCE [LARGE SCALE GENOMIC DNA]</scope>
    <source>
        <strain evidence="1 2">MO1340</strain>
    </source>
</reference>
<accession>A0ABS1GI45</accession>
<gene>
    <name evidence="1" type="ORF">GWK41_05820</name>
</gene>
<dbReference type="EMBL" id="JAACYA010000002">
    <property type="protein sequence ID" value="MBK3332578.1"/>
    <property type="molecule type" value="Genomic_DNA"/>
</dbReference>
<keyword evidence="2" id="KW-1185">Reference proteome</keyword>
<dbReference type="RefSeq" id="WP_200673999.1">
    <property type="nucleotide sequence ID" value="NZ_JAACYA010000002.1"/>
</dbReference>
<name>A0ABS1GI45_9AQUI</name>
<evidence type="ECO:0000313" key="1">
    <source>
        <dbReference type="EMBL" id="MBK3332578.1"/>
    </source>
</evidence>
<sequence>MISRNYTCLQMDSFLSRLKEQLRNGSFNIIQEAEMTEKKLPFPKIYVLTVEGNGEIFRLSVVMDRNGITVVVPKVEKNKALITQILDSLQV</sequence>
<organism evidence="1 2">
    <name type="scientific">Persephonella atlantica</name>
    <dbReference type="NCBI Taxonomy" id="2699429"/>
    <lineage>
        <taxon>Bacteria</taxon>
        <taxon>Pseudomonadati</taxon>
        <taxon>Aquificota</taxon>
        <taxon>Aquificia</taxon>
        <taxon>Aquificales</taxon>
        <taxon>Hydrogenothermaceae</taxon>
        <taxon>Persephonella</taxon>
    </lineage>
</organism>
<protein>
    <submittedName>
        <fullName evidence="1">Uncharacterized protein</fullName>
    </submittedName>
</protein>
<dbReference type="Proteomes" id="UP000772812">
    <property type="component" value="Unassembled WGS sequence"/>
</dbReference>
<evidence type="ECO:0000313" key="2">
    <source>
        <dbReference type="Proteomes" id="UP000772812"/>
    </source>
</evidence>
<proteinExistence type="predicted"/>
<comment type="caution">
    <text evidence="1">The sequence shown here is derived from an EMBL/GenBank/DDBJ whole genome shotgun (WGS) entry which is preliminary data.</text>
</comment>